<evidence type="ECO:0000256" key="3">
    <source>
        <dbReference type="ARBA" id="ARBA00022475"/>
    </source>
</evidence>
<dbReference type="CDD" id="cd03257">
    <property type="entry name" value="ABC_NikE_OppD_transporters"/>
    <property type="match status" value="1"/>
</dbReference>
<keyword evidence="6" id="KW-0472">Membrane</keyword>
<sequence length="330" mass="36109">MMAENQELLKVENLGVCFTHGAMEARALRGIDLSFYPEEIHGLVGESGSGKTVTSTCIMGLLPSPPGKITSGRILFDGTDLLSLSQAQMRGYRGRKIAMVFQEPSKYLNPAFKIGEQITEMLILHLSMSKEEARKRARELLDLVGLGKDGRVLDSYPHELSGGMKQRAMIAIAISCNPVFLIADEPTTALDVTLQLQILRLIKKLKDLLGMGVLFISHDLGVVKEVADRVSVIYAGRIVESSTKGKLFENPLHPYTKLLMASIPDARKRGQRLATIPGRVPDADATPPGCAFHPRCPLADERCKTENPVLGEQEYGHAAACHHAGESWKI</sequence>
<keyword evidence="5 8" id="KW-0067">ATP-binding</keyword>
<dbReference type="InterPro" id="IPR027417">
    <property type="entry name" value="P-loop_NTPase"/>
</dbReference>
<dbReference type="SMART" id="SM00382">
    <property type="entry name" value="AAA"/>
    <property type="match status" value="1"/>
</dbReference>
<evidence type="ECO:0000313" key="8">
    <source>
        <dbReference type="EMBL" id="MPL67659.1"/>
    </source>
</evidence>
<dbReference type="InterPro" id="IPR050388">
    <property type="entry name" value="ABC_Ni/Peptide_Import"/>
</dbReference>
<dbReference type="InterPro" id="IPR013563">
    <property type="entry name" value="Oligopep_ABC_C"/>
</dbReference>
<evidence type="ECO:0000259" key="7">
    <source>
        <dbReference type="PROSITE" id="PS50893"/>
    </source>
</evidence>
<evidence type="ECO:0000256" key="1">
    <source>
        <dbReference type="ARBA" id="ARBA00004202"/>
    </source>
</evidence>
<dbReference type="Gene3D" id="3.40.50.300">
    <property type="entry name" value="P-loop containing nucleotide triphosphate hydrolases"/>
    <property type="match status" value="1"/>
</dbReference>
<dbReference type="PANTHER" id="PTHR43297">
    <property type="entry name" value="OLIGOPEPTIDE TRANSPORT ATP-BINDING PROTEIN APPD"/>
    <property type="match status" value="1"/>
</dbReference>
<dbReference type="InterPro" id="IPR003439">
    <property type="entry name" value="ABC_transporter-like_ATP-bd"/>
</dbReference>
<keyword evidence="4" id="KW-0547">Nucleotide-binding</keyword>
<dbReference type="AlphaFoldDB" id="A0A644TLW5"/>
<feature type="domain" description="ABC transporter" evidence="7">
    <location>
        <begin position="9"/>
        <end position="260"/>
    </location>
</feature>
<dbReference type="SUPFAM" id="SSF52540">
    <property type="entry name" value="P-loop containing nucleoside triphosphate hydrolases"/>
    <property type="match status" value="1"/>
</dbReference>
<keyword evidence="2" id="KW-0813">Transport</keyword>
<proteinExistence type="predicted"/>
<evidence type="ECO:0000256" key="6">
    <source>
        <dbReference type="ARBA" id="ARBA00023136"/>
    </source>
</evidence>
<keyword evidence="3" id="KW-1003">Cell membrane</keyword>
<dbReference type="InterPro" id="IPR017871">
    <property type="entry name" value="ABC_transporter-like_CS"/>
</dbReference>
<comment type="caution">
    <text evidence="8">The sequence shown here is derived from an EMBL/GenBank/DDBJ whole genome shotgun (WGS) entry which is preliminary data.</text>
</comment>
<dbReference type="EMBL" id="VSSQ01000038">
    <property type="protein sequence ID" value="MPL67659.1"/>
    <property type="molecule type" value="Genomic_DNA"/>
</dbReference>
<dbReference type="GO" id="GO:0005524">
    <property type="term" value="F:ATP binding"/>
    <property type="evidence" value="ECO:0007669"/>
    <property type="project" value="UniProtKB-KW"/>
</dbReference>
<dbReference type="PROSITE" id="PS00211">
    <property type="entry name" value="ABC_TRANSPORTER_1"/>
    <property type="match status" value="1"/>
</dbReference>
<dbReference type="PANTHER" id="PTHR43297:SF2">
    <property type="entry name" value="DIPEPTIDE TRANSPORT ATP-BINDING PROTEIN DPPD"/>
    <property type="match status" value="1"/>
</dbReference>
<gene>
    <name evidence="8" type="primary">oppD_10</name>
    <name evidence="8" type="ORF">SDC9_13357</name>
</gene>
<organism evidence="8">
    <name type="scientific">bioreactor metagenome</name>
    <dbReference type="NCBI Taxonomy" id="1076179"/>
    <lineage>
        <taxon>unclassified sequences</taxon>
        <taxon>metagenomes</taxon>
        <taxon>ecological metagenomes</taxon>
    </lineage>
</organism>
<dbReference type="NCBIfam" id="TIGR01727">
    <property type="entry name" value="oligo_HPY"/>
    <property type="match status" value="1"/>
</dbReference>
<dbReference type="Pfam" id="PF08352">
    <property type="entry name" value="oligo_HPY"/>
    <property type="match status" value="1"/>
</dbReference>
<name>A0A644TLW5_9ZZZZ</name>
<dbReference type="InterPro" id="IPR003593">
    <property type="entry name" value="AAA+_ATPase"/>
</dbReference>
<accession>A0A644TLW5</accession>
<dbReference type="GO" id="GO:0005886">
    <property type="term" value="C:plasma membrane"/>
    <property type="evidence" value="ECO:0007669"/>
    <property type="project" value="UniProtKB-SubCell"/>
</dbReference>
<evidence type="ECO:0000256" key="4">
    <source>
        <dbReference type="ARBA" id="ARBA00022741"/>
    </source>
</evidence>
<dbReference type="GO" id="GO:0015833">
    <property type="term" value="P:peptide transport"/>
    <property type="evidence" value="ECO:0007669"/>
    <property type="project" value="InterPro"/>
</dbReference>
<evidence type="ECO:0000256" key="5">
    <source>
        <dbReference type="ARBA" id="ARBA00022840"/>
    </source>
</evidence>
<evidence type="ECO:0000256" key="2">
    <source>
        <dbReference type="ARBA" id="ARBA00022448"/>
    </source>
</evidence>
<dbReference type="GO" id="GO:0016887">
    <property type="term" value="F:ATP hydrolysis activity"/>
    <property type="evidence" value="ECO:0007669"/>
    <property type="project" value="InterPro"/>
</dbReference>
<dbReference type="Pfam" id="PF00005">
    <property type="entry name" value="ABC_tran"/>
    <property type="match status" value="1"/>
</dbReference>
<protein>
    <submittedName>
        <fullName evidence="8">Oligopeptide transport ATP-binding protein OppD</fullName>
    </submittedName>
</protein>
<dbReference type="FunFam" id="3.40.50.300:FF:000016">
    <property type="entry name" value="Oligopeptide ABC transporter ATP-binding component"/>
    <property type="match status" value="1"/>
</dbReference>
<dbReference type="PROSITE" id="PS50893">
    <property type="entry name" value="ABC_TRANSPORTER_2"/>
    <property type="match status" value="1"/>
</dbReference>
<comment type="subcellular location">
    <subcellularLocation>
        <location evidence="1">Cell membrane</location>
        <topology evidence="1">Peripheral membrane protein</topology>
    </subcellularLocation>
</comment>
<reference evidence="8" key="1">
    <citation type="submission" date="2019-08" db="EMBL/GenBank/DDBJ databases">
        <authorList>
            <person name="Kucharzyk K."/>
            <person name="Murdoch R.W."/>
            <person name="Higgins S."/>
            <person name="Loffler F."/>
        </authorList>
    </citation>
    <scope>NUCLEOTIDE SEQUENCE</scope>
</reference>